<dbReference type="InterPro" id="IPR010427">
    <property type="entry name" value="DUF1023"/>
</dbReference>
<proteinExistence type="predicted"/>
<feature type="region of interest" description="Disordered" evidence="1">
    <location>
        <begin position="348"/>
        <end position="369"/>
    </location>
</feature>
<sequence>MAERPARRFNTTDPLAPDPAGDDWEPPTPAYALVDNFKKDSDHYRQECKKGVLVEGVHQRNAVLVNGVMSANKDCSLLAYDSQFKEGRGRAAVAVGNMETAEYVAVLVPGMGSSLESLAELVGHARNLREECLRIEPDAKVAVVAWVGYKAPQGFLQAAFEKPAGKGSERLHEDLDTWRKYWRKSDARIRHDLKPYPLLTVSGLSYGSVVAGHAAAGAGTDTTGRHHINNLVLAGSPGSGVRAKHLHVDKIFTTATGTDLISKLGMFSQAPTHKNYASGSDVTRMRADYQWRPEAGLWGNLRNAHTSYYKDGTESLTNIARVVVNRPEEVSQDRKDTGVLGAHRIPNLVSDRPAKSRKKRAAADTPASEEDALTGLSAKGAAAVQNFFAKLTQGAESLEQRETIRKNYLDDTARKIIKEVSGDRSAKTVPLDGEWTAKVSLPVTAETLAMNHGATELVWKVTTRELALGEPHRKNPEVWKRSRVDLTPPRGLPQSIVDALKGSRVRDGIAARLKADAEQALDAKDFKKNFKEFAGPRLRGTAARIFATTRDTKTRMFTYAWLTGRFTKEIPCKETLVEFNGKVVPGLVAIGLIDEHLLISLETGEHHFWKWTDSGSSYEPFIRKHLSRFESDAAKPIDFEPAKTRVGQKIGRLKMVSSDDTPTALWRAARDRVLSDLDGLVYTSAEHESEVHNRTMRDLMIALALVTLPITIGAGGGIGSAVALGAGVGFGLAEAHYEEQIAQNTDRGDVYRQAMADAALGRFLSVAGAAVDAAFIMKSLKAIKPKLARLRAKPRKGPAKTNSAPAPAQHNPPRVRTEPRRPKVEPSRLTPDDLAPETDALVDAANIPAAAQRARAQAKAKGLSDFDADVVESTVTERLKQIADAVKSPKAKCYDILKPVKEHLESKGFTNFKYRGMGIWQRGDKVPTTNHFAVVADRGGKTYVADFSAHQFPNITTPILRPEAEWARIWQESSKMRLIKYKDFSKIPEAQHQFGTLTPGPFDYIDDATVLTAPSWFG</sequence>
<reference evidence="5" key="1">
    <citation type="journal article" date="2019" name="Int. J. Syst. Evol. Microbiol.">
        <title>The Global Catalogue of Microorganisms (GCM) 10K type strain sequencing project: providing services to taxonomists for standard genome sequencing and annotation.</title>
        <authorList>
            <consortium name="The Broad Institute Genomics Platform"/>
            <consortium name="The Broad Institute Genome Sequencing Center for Infectious Disease"/>
            <person name="Wu L."/>
            <person name="Ma J."/>
        </authorList>
    </citation>
    <scope>NUCLEOTIDE SEQUENCE [LARGE SCALE GENOMIC DNA]</scope>
    <source>
        <strain evidence="5">CGMCC 4.7304</strain>
    </source>
</reference>
<feature type="region of interest" description="Disordered" evidence="1">
    <location>
        <begin position="1"/>
        <end position="26"/>
    </location>
</feature>
<feature type="compositionally biased region" description="Basic and acidic residues" evidence="1">
    <location>
        <begin position="815"/>
        <end position="826"/>
    </location>
</feature>
<evidence type="ECO:0000259" key="3">
    <source>
        <dbReference type="Pfam" id="PF15645"/>
    </source>
</evidence>
<feature type="compositionally biased region" description="Basic residues" evidence="1">
    <location>
        <begin position="788"/>
        <end position="798"/>
    </location>
</feature>
<gene>
    <name evidence="4" type="ORF">ACFP1Z_19040</name>
</gene>
<dbReference type="EMBL" id="JBHSPB010000011">
    <property type="protein sequence ID" value="MFC5722264.1"/>
    <property type="molecule type" value="Genomic_DNA"/>
</dbReference>
<feature type="domain" description="Tox-PLDMTX" evidence="3">
    <location>
        <begin position="889"/>
        <end position="1017"/>
    </location>
</feature>
<feature type="domain" description="DUF1023" evidence="2">
    <location>
        <begin position="87"/>
        <end position="266"/>
    </location>
</feature>
<keyword evidence="5" id="KW-1185">Reference proteome</keyword>
<organism evidence="4 5">
    <name type="scientific">Streptomyces gamaensis</name>
    <dbReference type="NCBI Taxonomy" id="1763542"/>
    <lineage>
        <taxon>Bacteria</taxon>
        <taxon>Bacillati</taxon>
        <taxon>Actinomycetota</taxon>
        <taxon>Actinomycetes</taxon>
        <taxon>Kitasatosporales</taxon>
        <taxon>Streptomycetaceae</taxon>
        <taxon>Streptomyces</taxon>
    </lineage>
</organism>
<dbReference type="Pfam" id="PF15645">
    <property type="entry name" value="Tox-PLDMTX"/>
    <property type="match status" value="1"/>
</dbReference>
<dbReference type="InterPro" id="IPR028907">
    <property type="entry name" value="Tox-PLDMTX_dom"/>
</dbReference>
<keyword evidence="4" id="KW-0378">Hydrolase</keyword>
<evidence type="ECO:0000313" key="5">
    <source>
        <dbReference type="Proteomes" id="UP001596083"/>
    </source>
</evidence>
<feature type="region of interest" description="Disordered" evidence="1">
    <location>
        <begin position="788"/>
        <end position="835"/>
    </location>
</feature>
<evidence type="ECO:0000256" key="1">
    <source>
        <dbReference type="SAM" id="MobiDB-lite"/>
    </source>
</evidence>
<dbReference type="Pfam" id="PF06259">
    <property type="entry name" value="Abhydrolase_8"/>
    <property type="match status" value="1"/>
</dbReference>
<dbReference type="GO" id="GO:0016787">
    <property type="term" value="F:hydrolase activity"/>
    <property type="evidence" value="ECO:0007669"/>
    <property type="project" value="UniProtKB-KW"/>
</dbReference>
<accession>A0ABW0Z0E1</accession>
<evidence type="ECO:0000313" key="4">
    <source>
        <dbReference type="EMBL" id="MFC5722264.1"/>
    </source>
</evidence>
<name>A0ABW0Z0E1_9ACTN</name>
<dbReference type="RefSeq" id="WP_390317649.1">
    <property type="nucleotide sequence ID" value="NZ_JBHSPB010000011.1"/>
</dbReference>
<dbReference type="Gene3D" id="3.10.670.10">
    <property type="entry name" value="Secreted effector protein ssei"/>
    <property type="match status" value="1"/>
</dbReference>
<comment type="caution">
    <text evidence="4">The sequence shown here is derived from an EMBL/GenBank/DDBJ whole genome shotgun (WGS) entry which is preliminary data.</text>
</comment>
<dbReference type="Proteomes" id="UP001596083">
    <property type="component" value="Unassembled WGS sequence"/>
</dbReference>
<protein>
    <submittedName>
        <fullName evidence="4">Alpha/beta hydrolase</fullName>
    </submittedName>
</protein>
<evidence type="ECO:0000259" key="2">
    <source>
        <dbReference type="Pfam" id="PF06259"/>
    </source>
</evidence>